<reference evidence="3" key="1">
    <citation type="submission" date="2022-10" db="EMBL/GenBank/DDBJ databases">
        <title>Rhodococcus sp.75.</title>
        <authorList>
            <person name="Sun M."/>
        </authorList>
    </citation>
    <scope>NUCLEOTIDE SEQUENCE</scope>
    <source>
        <strain evidence="3">75</strain>
    </source>
</reference>
<name>A0ABY6P026_9NOCA</name>
<gene>
    <name evidence="3" type="ORF">RHODO2019_00300</name>
</gene>
<dbReference type="SUPFAM" id="SSF55961">
    <property type="entry name" value="Bet v1-like"/>
    <property type="match status" value="1"/>
</dbReference>
<accession>A0ABY6P026</accession>
<evidence type="ECO:0000313" key="3">
    <source>
        <dbReference type="EMBL" id="UZJ24997.1"/>
    </source>
</evidence>
<evidence type="ECO:0000256" key="1">
    <source>
        <dbReference type="ARBA" id="ARBA00006817"/>
    </source>
</evidence>
<evidence type="ECO:0000259" key="2">
    <source>
        <dbReference type="Pfam" id="PF08327"/>
    </source>
</evidence>
<sequence length="145" mass="15725">MPHHVDLTHTYPVTPERVFTAWTDAATMRSWCCPDDEMTVSTCTVDARVGGGYHVVFGPGPDGNGYTETATYRELEPARRLVMELVLHGGGMDERSVATLTFTPDGAGTRLHLRNEGLSSAEVARLHTQGWTHSLATIAAVVATE</sequence>
<dbReference type="InterPro" id="IPR013538">
    <property type="entry name" value="ASHA1/2-like_C"/>
</dbReference>
<protein>
    <submittedName>
        <fullName evidence="3">SRPBCC domain-containing protein</fullName>
    </submittedName>
</protein>
<dbReference type="CDD" id="cd07814">
    <property type="entry name" value="SRPBCC_CalC_Aha1-like"/>
    <property type="match status" value="1"/>
</dbReference>
<comment type="similarity">
    <text evidence="1">Belongs to the AHA1 family.</text>
</comment>
<feature type="domain" description="Activator of Hsp90 ATPase homologue 1/2-like C-terminal" evidence="2">
    <location>
        <begin position="13"/>
        <end position="142"/>
    </location>
</feature>
<dbReference type="Proteomes" id="UP001164965">
    <property type="component" value="Chromosome"/>
</dbReference>
<dbReference type="EMBL" id="CP110615">
    <property type="protein sequence ID" value="UZJ24997.1"/>
    <property type="molecule type" value="Genomic_DNA"/>
</dbReference>
<dbReference type="Pfam" id="PF08327">
    <property type="entry name" value="AHSA1"/>
    <property type="match status" value="1"/>
</dbReference>
<keyword evidence="4" id="KW-1185">Reference proteome</keyword>
<dbReference type="RefSeq" id="WP_265383103.1">
    <property type="nucleotide sequence ID" value="NZ_CP110615.1"/>
</dbReference>
<evidence type="ECO:0000313" key="4">
    <source>
        <dbReference type="Proteomes" id="UP001164965"/>
    </source>
</evidence>
<proteinExistence type="inferred from homology"/>
<organism evidence="3 4">
    <name type="scientific">Rhodococcus antarcticus</name>
    <dbReference type="NCBI Taxonomy" id="2987751"/>
    <lineage>
        <taxon>Bacteria</taxon>
        <taxon>Bacillati</taxon>
        <taxon>Actinomycetota</taxon>
        <taxon>Actinomycetes</taxon>
        <taxon>Mycobacteriales</taxon>
        <taxon>Nocardiaceae</taxon>
        <taxon>Rhodococcus</taxon>
    </lineage>
</organism>
<dbReference type="Gene3D" id="3.30.530.20">
    <property type="match status" value="1"/>
</dbReference>
<dbReference type="InterPro" id="IPR023393">
    <property type="entry name" value="START-like_dom_sf"/>
</dbReference>